<evidence type="ECO:0000313" key="3">
    <source>
        <dbReference type="Proteomes" id="UP000574369"/>
    </source>
</evidence>
<organism evidence="2 3">
    <name type="scientific">Roseateles terrae</name>
    <dbReference type="NCBI Taxonomy" id="431060"/>
    <lineage>
        <taxon>Bacteria</taxon>
        <taxon>Pseudomonadati</taxon>
        <taxon>Pseudomonadota</taxon>
        <taxon>Betaproteobacteria</taxon>
        <taxon>Burkholderiales</taxon>
        <taxon>Sphaerotilaceae</taxon>
        <taxon>Roseateles</taxon>
    </lineage>
</organism>
<name>A0ABR6GQ13_9BURK</name>
<comment type="caution">
    <text evidence="2">The sequence shown here is derived from an EMBL/GenBank/DDBJ whole genome shotgun (WGS) entry which is preliminary data.</text>
</comment>
<accession>A0ABR6GQ13</accession>
<keyword evidence="1" id="KW-0812">Transmembrane</keyword>
<dbReference type="RefSeq" id="WP_088448685.1">
    <property type="nucleotide sequence ID" value="NZ_JACHXO010000001.1"/>
</dbReference>
<reference evidence="2 3" key="1">
    <citation type="submission" date="2020-08" db="EMBL/GenBank/DDBJ databases">
        <title>Genomic Encyclopedia of Type Strains, Phase III (KMG-III): the genomes of soil and plant-associated and newly described type strains.</title>
        <authorList>
            <person name="Whitman W."/>
        </authorList>
    </citation>
    <scope>NUCLEOTIDE SEQUENCE [LARGE SCALE GENOMIC DNA]</scope>
    <source>
        <strain evidence="2 3">CECT 7247</strain>
    </source>
</reference>
<feature type="transmembrane region" description="Helical" evidence="1">
    <location>
        <begin position="80"/>
        <end position="102"/>
    </location>
</feature>
<proteinExistence type="predicted"/>
<dbReference type="EMBL" id="JACHXO010000001">
    <property type="protein sequence ID" value="MBB3193767.1"/>
    <property type="molecule type" value="Genomic_DNA"/>
</dbReference>
<feature type="transmembrane region" description="Helical" evidence="1">
    <location>
        <begin position="40"/>
        <end position="59"/>
    </location>
</feature>
<gene>
    <name evidence="2" type="ORF">FHS28_001132</name>
</gene>
<keyword evidence="3" id="KW-1185">Reference proteome</keyword>
<sequence>MPLLHQLRQRPRLLIGAALGALLAAALPWAEDMPRSTQLLIGWSCGVWVYLVLVLRMMLRTPAQEVQHQARAIAEGMPTVLGLAMIGALVSLAALALELAQVRQAGVAHGWPHLVVAVGTVTSSWLLLPVEFALAYASLFHSGPKAPHGLEFPGDEEQPDYTDFLYFSVTLAATSQTSDVMVSARPLRRLVLVQAVLSFVFNTVVLALTINLLASLLS</sequence>
<evidence type="ECO:0000313" key="2">
    <source>
        <dbReference type="EMBL" id="MBB3193767.1"/>
    </source>
</evidence>
<feature type="transmembrane region" description="Helical" evidence="1">
    <location>
        <begin position="190"/>
        <end position="214"/>
    </location>
</feature>
<feature type="transmembrane region" description="Helical" evidence="1">
    <location>
        <begin position="114"/>
        <end position="137"/>
    </location>
</feature>
<protein>
    <submittedName>
        <fullName evidence="2">Membrane protein</fullName>
    </submittedName>
</protein>
<keyword evidence="1" id="KW-1133">Transmembrane helix</keyword>
<dbReference type="InterPro" id="IPR009781">
    <property type="entry name" value="DUF1345"/>
</dbReference>
<dbReference type="Proteomes" id="UP000574369">
    <property type="component" value="Unassembled WGS sequence"/>
</dbReference>
<evidence type="ECO:0000256" key="1">
    <source>
        <dbReference type="SAM" id="Phobius"/>
    </source>
</evidence>
<keyword evidence="1" id="KW-0472">Membrane</keyword>
<dbReference type="Pfam" id="PF07077">
    <property type="entry name" value="DUF1345"/>
    <property type="match status" value="1"/>
</dbReference>